<feature type="compositionally biased region" description="Basic and acidic residues" evidence="2">
    <location>
        <begin position="411"/>
        <end position="424"/>
    </location>
</feature>
<feature type="region of interest" description="Disordered" evidence="2">
    <location>
        <begin position="411"/>
        <end position="435"/>
    </location>
</feature>
<keyword evidence="1" id="KW-0863">Zinc-finger</keyword>
<dbReference type="EMBL" id="BAABME010000998">
    <property type="protein sequence ID" value="GAA0146886.1"/>
    <property type="molecule type" value="Genomic_DNA"/>
</dbReference>
<feature type="domain" description="C3H1-type" evidence="3">
    <location>
        <begin position="615"/>
        <end position="642"/>
    </location>
</feature>
<protein>
    <recommendedName>
        <fullName evidence="3">C3H1-type domain-containing protein</fullName>
    </recommendedName>
</protein>
<dbReference type="GO" id="GO:0008270">
    <property type="term" value="F:zinc ion binding"/>
    <property type="evidence" value="ECO:0007669"/>
    <property type="project" value="UniProtKB-KW"/>
</dbReference>
<feature type="compositionally biased region" description="Polar residues" evidence="2">
    <location>
        <begin position="476"/>
        <end position="485"/>
    </location>
</feature>
<feature type="compositionally biased region" description="Acidic residues" evidence="2">
    <location>
        <begin position="1089"/>
        <end position="1102"/>
    </location>
</feature>
<feature type="compositionally biased region" description="Polar residues" evidence="2">
    <location>
        <begin position="70"/>
        <end position="105"/>
    </location>
</feature>
<feature type="compositionally biased region" description="Polar residues" evidence="2">
    <location>
        <begin position="1047"/>
        <end position="1071"/>
    </location>
</feature>
<feature type="compositionally biased region" description="Low complexity" evidence="2">
    <location>
        <begin position="135"/>
        <end position="145"/>
    </location>
</feature>
<evidence type="ECO:0000256" key="1">
    <source>
        <dbReference type="PROSITE-ProRule" id="PRU00723"/>
    </source>
</evidence>
<feature type="compositionally biased region" description="Basic residues" evidence="2">
    <location>
        <begin position="557"/>
        <end position="595"/>
    </location>
</feature>
<name>A0AAV3P858_LITER</name>
<feature type="region of interest" description="Disordered" evidence="2">
    <location>
        <begin position="520"/>
        <end position="612"/>
    </location>
</feature>
<feature type="region of interest" description="Disordered" evidence="2">
    <location>
        <begin position="646"/>
        <end position="698"/>
    </location>
</feature>
<dbReference type="PANTHER" id="PTHR36886:SF7">
    <property type="entry name" value="EXPRESSED PROTEIN"/>
    <property type="match status" value="1"/>
</dbReference>
<feature type="region of interest" description="Disordered" evidence="2">
    <location>
        <begin position="450"/>
        <end position="485"/>
    </location>
</feature>
<feature type="compositionally biased region" description="Pro residues" evidence="2">
    <location>
        <begin position="58"/>
        <end position="67"/>
    </location>
</feature>
<feature type="zinc finger region" description="C3H1-type" evidence="1">
    <location>
        <begin position="615"/>
        <end position="642"/>
    </location>
</feature>
<dbReference type="AlphaFoldDB" id="A0AAV3P858"/>
<evidence type="ECO:0000259" key="3">
    <source>
        <dbReference type="PROSITE" id="PS50103"/>
    </source>
</evidence>
<feature type="compositionally biased region" description="Basic and acidic residues" evidence="2">
    <location>
        <begin position="195"/>
        <end position="207"/>
    </location>
</feature>
<evidence type="ECO:0000256" key="2">
    <source>
        <dbReference type="SAM" id="MobiDB-lite"/>
    </source>
</evidence>
<feature type="compositionally biased region" description="Polar residues" evidence="2">
    <location>
        <begin position="229"/>
        <end position="252"/>
    </location>
</feature>
<comment type="caution">
    <text evidence="4">The sequence shown here is derived from an EMBL/GenBank/DDBJ whole genome shotgun (WGS) entry which is preliminary data.</text>
</comment>
<gene>
    <name evidence="4" type="ORF">LIER_06726</name>
</gene>
<feature type="compositionally biased region" description="Polar residues" evidence="2">
    <location>
        <begin position="648"/>
        <end position="670"/>
    </location>
</feature>
<keyword evidence="1" id="KW-0479">Metal-binding</keyword>
<feature type="compositionally biased region" description="Basic and acidic residues" evidence="2">
    <location>
        <begin position="520"/>
        <end position="529"/>
    </location>
</feature>
<feature type="region of interest" description="Disordered" evidence="2">
    <location>
        <begin position="1"/>
        <end position="258"/>
    </location>
</feature>
<feature type="compositionally biased region" description="Pro residues" evidence="2">
    <location>
        <begin position="14"/>
        <end position="30"/>
    </location>
</feature>
<feature type="compositionally biased region" description="Basic and acidic residues" evidence="2">
    <location>
        <begin position="458"/>
        <end position="475"/>
    </location>
</feature>
<accession>A0AAV3P858</accession>
<feature type="compositionally biased region" description="Basic and acidic residues" evidence="2">
    <location>
        <begin position="681"/>
        <end position="698"/>
    </location>
</feature>
<proteinExistence type="predicted"/>
<dbReference type="InterPro" id="IPR052650">
    <property type="entry name" value="Zinc_finger_CCCH"/>
</dbReference>
<dbReference type="Proteomes" id="UP001454036">
    <property type="component" value="Unassembled WGS sequence"/>
</dbReference>
<dbReference type="PANTHER" id="PTHR36886">
    <property type="entry name" value="PROTEIN FRIGIDA-ESSENTIAL 1"/>
    <property type="match status" value="1"/>
</dbReference>
<reference evidence="4 5" key="1">
    <citation type="submission" date="2024-01" db="EMBL/GenBank/DDBJ databases">
        <title>The complete chloroplast genome sequence of Lithospermum erythrorhizon: insights into the phylogenetic relationship among Boraginaceae species and the maternal lineages of purple gromwells.</title>
        <authorList>
            <person name="Okada T."/>
            <person name="Watanabe K."/>
        </authorList>
    </citation>
    <scope>NUCLEOTIDE SEQUENCE [LARGE SCALE GENOMIC DNA]</scope>
</reference>
<keyword evidence="5" id="KW-1185">Reference proteome</keyword>
<feature type="compositionally biased region" description="Basic residues" evidence="2">
    <location>
        <begin position="537"/>
        <end position="547"/>
    </location>
</feature>
<organism evidence="4 5">
    <name type="scientific">Lithospermum erythrorhizon</name>
    <name type="common">Purple gromwell</name>
    <name type="synonym">Lithospermum officinale var. erythrorhizon</name>
    <dbReference type="NCBI Taxonomy" id="34254"/>
    <lineage>
        <taxon>Eukaryota</taxon>
        <taxon>Viridiplantae</taxon>
        <taxon>Streptophyta</taxon>
        <taxon>Embryophyta</taxon>
        <taxon>Tracheophyta</taxon>
        <taxon>Spermatophyta</taxon>
        <taxon>Magnoliopsida</taxon>
        <taxon>eudicotyledons</taxon>
        <taxon>Gunneridae</taxon>
        <taxon>Pentapetalae</taxon>
        <taxon>asterids</taxon>
        <taxon>lamiids</taxon>
        <taxon>Boraginales</taxon>
        <taxon>Boraginaceae</taxon>
        <taxon>Boraginoideae</taxon>
        <taxon>Lithospermeae</taxon>
        <taxon>Lithospermum</taxon>
    </lineage>
</organism>
<evidence type="ECO:0000313" key="4">
    <source>
        <dbReference type="EMBL" id="GAA0146886.1"/>
    </source>
</evidence>
<keyword evidence="1" id="KW-0862">Zinc</keyword>
<dbReference type="InterPro" id="IPR000571">
    <property type="entry name" value="Znf_CCCH"/>
</dbReference>
<feature type="compositionally biased region" description="Polar residues" evidence="2">
    <location>
        <begin position="154"/>
        <end position="163"/>
    </location>
</feature>
<feature type="region of interest" description="Disordered" evidence="2">
    <location>
        <begin position="1016"/>
        <end position="1121"/>
    </location>
</feature>
<sequence>MYGQGNYTSGPPFQQRPPPPPFQQGPPSLRPPSNQRGLLPPPPGQASGVSSGQQYVNPCPPPPPPPTMQVCGSSQMPQYYSTDQHHSQWARNIFQVQPEISTSMPGNPVQPSLLCQGPPRGPFRSIGGQVQHDASLPPLRQSSSSLPPPPYNSYGHQMSQRPQFPSMVHPPPLPASSAHEVQFAGDELGQSCSNDSRRNEKASDPVDRVMTSNQSVDDLPAHGCLENGVATSSLQHHSLADANTSHSPSNSDMDMEDDITHPAEDESVCLSNLNRGYSSEPAADSQTVVEQDCAAVDRSIPRNDESGSRNPLQISYSSFVISKDLEPPVNSVAHQSSCPDEVFGQCSSSIELAGNDFEKPVNNTTKKCSPLNLLGGYSSDDSAENSETHVCSVQPEIAASIPRYHTASFGRHMENNQSDDHEPKNSLNSGNGVDPLVDCSGVASDLLKSNVKSQSKIPEPDVRSSGAREFEESTDNKNLSQTATKVGSSLEIIRDNAKSISEKEGLKSSSGMSKVDEFGRLVREDHSDNDSGDSPRFTRRRSKRGRSRSWSQSPIRGRSRSRSRSPRGRRRRSPWRRRGRHSRSRSYSPKRRRSRSVSPSYRHGGEIGKRTRRHETHLPECLDNIRGKCYRGASCRYLHRKSDKTADRLQSSHMEQQNDVLPVSESSNIQGDPDPIFPKSSVDEHKEHDESKDYKHEVLSAEESRGVIEEVFDGTRKFSYTETPIGVPHDISNSQTQLMYGQATAETSLQTSTPLHSHLSSTHPHSYLPELSPSVGNHSSTLLVCNSTFTNQMPRDNNLVLQHAQFPPPSTTSWNSLPPPPPLAFPFPNNSIMNTTSGFPSAQFQQNILPPVSDLHYQASTGVGQPGMYPQMPEPKKNAYDASRFGPSIMPMMSKPVDQIHGPSFDVHPYKHHSPYGLHPPPEGIPAHYSEPGKAIATLSNSSTGNHEMNQPHHFTDIGGSRLSSHFPPLAPTFSERLTSKFSSNVSTQGKDVPYCDIYGTTNSVNHALANALPAPTDDQYDPLSDSIEPSSNSAVKNLDISHKLPTDNSDLLRTSGSNQLLDVDGNNKQKGSGGVEGFLSPENNEYGETADAEVGDVDDGSASDPQSAANMTAEEDEISPVKVSGKTKKVKDSKYMKIFKIAIADFVKEVLKPSWRQGNMSKEAFKTIVKKTVDKVSVATGKHHIPKSREKIDHYIDSQQRKLTKLVMGYVDKYVKA</sequence>
<evidence type="ECO:0000313" key="5">
    <source>
        <dbReference type="Proteomes" id="UP001454036"/>
    </source>
</evidence>
<dbReference type="PROSITE" id="PS50103">
    <property type="entry name" value="ZF_C3H1"/>
    <property type="match status" value="1"/>
</dbReference>
<feature type="compositionally biased region" description="Polar residues" evidence="2">
    <location>
        <begin position="47"/>
        <end position="56"/>
    </location>
</feature>